<sequence>MGERRRQPLLIIGEVVIGILSRSQGPVSDGIHSLSDLTADFVVLLARHHSRKPVDEKHTYGHQRVETDASLGLAATMLLAGVVMLRSAIQKLEHLETIARVHVAALWVALVALAARECPFRYMLAVATRVKSSMLVANVWSARSNAASSLAVVCGIVSNLFGYPLLHPVGALIVGGMIVKRVPRWAGTHCMI</sequence>
<protein>
    <submittedName>
        <fullName evidence="8">Cation efflux family protein</fullName>
    </submittedName>
</protein>
<dbReference type="InterPro" id="IPR027469">
    <property type="entry name" value="Cation_efflux_TMD_sf"/>
</dbReference>
<comment type="similarity">
    <text evidence="2">Belongs to the cation diffusion facilitator (CDF) transporter (TC 2.A.4) family.</text>
</comment>
<dbReference type="EMBL" id="CABVPP010000012">
    <property type="protein sequence ID" value="VWB48389.1"/>
    <property type="molecule type" value="Genomic_DNA"/>
</dbReference>
<proteinExistence type="inferred from homology"/>
<evidence type="ECO:0000259" key="7">
    <source>
        <dbReference type="Pfam" id="PF01545"/>
    </source>
</evidence>
<reference evidence="8 9" key="1">
    <citation type="submission" date="2019-09" db="EMBL/GenBank/DDBJ databases">
        <authorList>
            <person name="Depoorter E."/>
        </authorList>
    </citation>
    <scope>NUCLEOTIDE SEQUENCE [LARGE SCALE GENOMIC DNA]</scope>
    <source>
        <strain evidence="8">LMG 26883</strain>
    </source>
</reference>
<keyword evidence="4" id="KW-0812">Transmembrane</keyword>
<organism evidence="8 9">
    <name type="scientific">Burkholderia pseudomultivorans</name>
    <dbReference type="NCBI Taxonomy" id="1207504"/>
    <lineage>
        <taxon>Bacteria</taxon>
        <taxon>Pseudomonadati</taxon>
        <taxon>Pseudomonadota</taxon>
        <taxon>Betaproteobacteria</taxon>
        <taxon>Burkholderiales</taxon>
        <taxon>Burkholderiaceae</taxon>
        <taxon>Burkholderia</taxon>
        <taxon>Burkholderia cepacia complex</taxon>
    </lineage>
</organism>
<dbReference type="AlphaFoldDB" id="A0A6P2K2Y1"/>
<dbReference type="Gene3D" id="1.20.1510.10">
    <property type="entry name" value="Cation efflux protein transmembrane domain"/>
    <property type="match status" value="1"/>
</dbReference>
<evidence type="ECO:0000256" key="5">
    <source>
        <dbReference type="ARBA" id="ARBA00022989"/>
    </source>
</evidence>
<comment type="subcellular location">
    <subcellularLocation>
        <location evidence="1">Membrane</location>
        <topology evidence="1">Multi-pass membrane protein</topology>
    </subcellularLocation>
</comment>
<dbReference type="SUPFAM" id="SSF161111">
    <property type="entry name" value="Cation efflux protein transmembrane domain-like"/>
    <property type="match status" value="1"/>
</dbReference>
<evidence type="ECO:0000256" key="1">
    <source>
        <dbReference type="ARBA" id="ARBA00004141"/>
    </source>
</evidence>
<dbReference type="InterPro" id="IPR050291">
    <property type="entry name" value="CDF_Transporter"/>
</dbReference>
<dbReference type="InterPro" id="IPR058533">
    <property type="entry name" value="Cation_efflux_TM"/>
</dbReference>
<keyword evidence="5" id="KW-1133">Transmembrane helix</keyword>
<dbReference type="Pfam" id="PF01545">
    <property type="entry name" value="Cation_efflux"/>
    <property type="match status" value="1"/>
</dbReference>
<feature type="domain" description="Cation efflux protein transmembrane" evidence="7">
    <location>
        <begin position="10"/>
        <end position="181"/>
    </location>
</feature>
<evidence type="ECO:0000313" key="9">
    <source>
        <dbReference type="Proteomes" id="UP000494162"/>
    </source>
</evidence>
<keyword evidence="6" id="KW-0472">Membrane</keyword>
<dbReference type="NCBIfam" id="TIGR01297">
    <property type="entry name" value="CDF"/>
    <property type="match status" value="1"/>
</dbReference>
<evidence type="ECO:0000256" key="3">
    <source>
        <dbReference type="ARBA" id="ARBA00022448"/>
    </source>
</evidence>
<gene>
    <name evidence="8" type="ORF">BPS26883_02229</name>
</gene>
<evidence type="ECO:0000313" key="8">
    <source>
        <dbReference type="EMBL" id="VWB48389.1"/>
    </source>
</evidence>
<dbReference type="GO" id="GO:0016020">
    <property type="term" value="C:membrane"/>
    <property type="evidence" value="ECO:0007669"/>
    <property type="project" value="UniProtKB-SubCell"/>
</dbReference>
<evidence type="ECO:0000256" key="2">
    <source>
        <dbReference type="ARBA" id="ARBA00008114"/>
    </source>
</evidence>
<dbReference type="PANTHER" id="PTHR43840:SF15">
    <property type="entry name" value="MITOCHONDRIAL METAL TRANSPORTER 1-RELATED"/>
    <property type="match status" value="1"/>
</dbReference>
<dbReference type="InterPro" id="IPR002524">
    <property type="entry name" value="Cation_efflux"/>
</dbReference>
<dbReference type="Proteomes" id="UP000494162">
    <property type="component" value="Unassembled WGS sequence"/>
</dbReference>
<accession>A0A6P2K2Y1</accession>
<name>A0A6P2K2Y1_9BURK</name>
<dbReference type="GO" id="GO:0008324">
    <property type="term" value="F:monoatomic cation transmembrane transporter activity"/>
    <property type="evidence" value="ECO:0007669"/>
    <property type="project" value="InterPro"/>
</dbReference>
<evidence type="ECO:0000256" key="4">
    <source>
        <dbReference type="ARBA" id="ARBA00022692"/>
    </source>
</evidence>
<dbReference type="PANTHER" id="PTHR43840">
    <property type="entry name" value="MITOCHONDRIAL METAL TRANSPORTER 1-RELATED"/>
    <property type="match status" value="1"/>
</dbReference>
<evidence type="ECO:0000256" key="6">
    <source>
        <dbReference type="ARBA" id="ARBA00023136"/>
    </source>
</evidence>
<keyword evidence="3" id="KW-0813">Transport</keyword>